<organism evidence="2 3">
    <name type="scientific">Aliikangiella marina</name>
    <dbReference type="NCBI Taxonomy" id="1712262"/>
    <lineage>
        <taxon>Bacteria</taxon>
        <taxon>Pseudomonadati</taxon>
        <taxon>Pseudomonadota</taxon>
        <taxon>Gammaproteobacteria</taxon>
        <taxon>Oceanospirillales</taxon>
        <taxon>Pleioneaceae</taxon>
        <taxon>Aliikangiella</taxon>
    </lineage>
</organism>
<gene>
    <name evidence="2" type="ORF">FLL45_22110</name>
</gene>
<feature type="transmembrane region" description="Helical" evidence="1">
    <location>
        <begin position="15"/>
        <end position="35"/>
    </location>
</feature>
<dbReference type="AlphaFoldDB" id="A0A545T1D0"/>
<feature type="transmembrane region" description="Helical" evidence="1">
    <location>
        <begin position="102"/>
        <end position="122"/>
    </location>
</feature>
<feature type="transmembrane region" description="Helical" evidence="1">
    <location>
        <begin position="134"/>
        <end position="154"/>
    </location>
</feature>
<feature type="transmembrane region" description="Helical" evidence="1">
    <location>
        <begin position="47"/>
        <end position="67"/>
    </location>
</feature>
<evidence type="ECO:0000256" key="1">
    <source>
        <dbReference type="SAM" id="Phobius"/>
    </source>
</evidence>
<evidence type="ECO:0000313" key="3">
    <source>
        <dbReference type="Proteomes" id="UP000317839"/>
    </source>
</evidence>
<evidence type="ECO:0000313" key="2">
    <source>
        <dbReference type="EMBL" id="TQV71024.1"/>
    </source>
</evidence>
<protein>
    <submittedName>
        <fullName evidence="2">Uncharacterized protein</fullName>
    </submittedName>
</protein>
<keyword evidence="3" id="KW-1185">Reference proteome</keyword>
<dbReference type="RefSeq" id="WP_142944241.1">
    <property type="nucleotide sequence ID" value="NZ_VIKR01000007.1"/>
</dbReference>
<sequence length="159" mass="17748">MSPNNSPNPHTEQDYLLSSAVLSLSIGFILTLNFWSWLLADVSTNSTITTIVQFAVFALFIVTLVYLSRTSRGAFTFNRRAFWLGQFSDEFLNHINRKGYQYAFNVTCFVLILLMLSDFGGFAEAMAGVSASTLAKSILGVMFISYALPVLFLLRAEDE</sequence>
<accession>A0A545T1D0</accession>
<reference evidence="2 3" key="1">
    <citation type="submission" date="2019-06" db="EMBL/GenBank/DDBJ databases">
        <title>Draft genome of Aliikangiella marina GYP-15.</title>
        <authorList>
            <person name="Wang G."/>
        </authorList>
    </citation>
    <scope>NUCLEOTIDE SEQUENCE [LARGE SCALE GENOMIC DNA]</scope>
    <source>
        <strain evidence="2 3">GYP-15</strain>
    </source>
</reference>
<dbReference type="EMBL" id="VIKR01000007">
    <property type="protein sequence ID" value="TQV71024.1"/>
    <property type="molecule type" value="Genomic_DNA"/>
</dbReference>
<dbReference type="Proteomes" id="UP000317839">
    <property type="component" value="Unassembled WGS sequence"/>
</dbReference>
<dbReference type="OrthoDB" id="7068449at2"/>
<keyword evidence="1" id="KW-0812">Transmembrane</keyword>
<comment type="caution">
    <text evidence="2">The sequence shown here is derived from an EMBL/GenBank/DDBJ whole genome shotgun (WGS) entry which is preliminary data.</text>
</comment>
<keyword evidence="1" id="KW-1133">Transmembrane helix</keyword>
<keyword evidence="1" id="KW-0472">Membrane</keyword>
<proteinExistence type="predicted"/>
<name>A0A545T1D0_9GAMM</name>